<keyword evidence="6 8" id="KW-1133">Transmembrane helix</keyword>
<dbReference type="Pfam" id="PF00664">
    <property type="entry name" value="ABC_membrane"/>
    <property type="match status" value="1"/>
</dbReference>
<dbReference type="PROSITE" id="PS00211">
    <property type="entry name" value="ABC_TRANSPORTER_1"/>
    <property type="match status" value="1"/>
</dbReference>
<dbReference type="GO" id="GO:0005886">
    <property type="term" value="C:plasma membrane"/>
    <property type="evidence" value="ECO:0007669"/>
    <property type="project" value="UniProtKB-SubCell"/>
</dbReference>
<dbReference type="SMART" id="SM00382">
    <property type="entry name" value="AAA"/>
    <property type="match status" value="1"/>
</dbReference>
<evidence type="ECO:0000256" key="6">
    <source>
        <dbReference type="ARBA" id="ARBA00022989"/>
    </source>
</evidence>
<feature type="domain" description="ABC transmembrane type-1" evidence="10">
    <location>
        <begin position="22"/>
        <end position="302"/>
    </location>
</feature>
<evidence type="ECO:0000256" key="5">
    <source>
        <dbReference type="ARBA" id="ARBA00022840"/>
    </source>
</evidence>
<evidence type="ECO:0000313" key="11">
    <source>
        <dbReference type="EMBL" id="CYU97087.1"/>
    </source>
</evidence>
<proteinExistence type="predicted"/>
<dbReference type="PROSITE" id="PS50893">
    <property type="entry name" value="ABC_TRANSPORTER_2"/>
    <property type="match status" value="1"/>
</dbReference>
<comment type="subcellular location">
    <subcellularLocation>
        <location evidence="1">Cell membrane</location>
        <topology evidence="1">Multi-pass membrane protein</topology>
    </subcellularLocation>
</comment>
<organism evidence="11 12">
    <name type="scientific">Streptococcus suis</name>
    <dbReference type="NCBI Taxonomy" id="1307"/>
    <lineage>
        <taxon>Bacteria</taxon>
        <taxon>Bacillati</taxon>
        <taxon>Bacillota</taxon>
        <taxon>Bacilli</taxon>
        <taxon>Lactobacillales</taxon>
        <taxon>Streptococcaceae</taxon>
        <taxon>Streptococcus</taxon>
    </lineage>
</organism>
<dbReference type="InterPro" id="IPR003593">
    <property type="entry name" value="AAA+_ATPase"/>
</dbReference>
<keyword evidence="2" id="KW-0813">Transport</keyword>
<evidence type="ECO:0000256" key="8">
    <source>
        <dbReference type="SAM" id="Phobius"/>
    </source>
</evidence>
<sequence length="580" mass="64429">MRQASFKELVRLVLHQPLRMSLMLVGTLVQVLLTVYLPILIGQAVDAVLIANGQVLLGILGKMVMVILLNTLVQWYLPLVTNRLVYGMVADLREQVYVKLHQMPLSYLDRQSVGDLVARFSSDSEQLTNGLLMIFNQFFIGILTIFLTIFTMARLDLTMMLVVVALTPVSLLVARYIAKKSYGYYRQQTQARGRQSQLLEESISQLTLVQSFNAQEQFTQGFQVVNDQYATYSQQAIFASSTVNPSTRFINAIIYALLAGLGALRIMAGNFTVGSLTTFLNYASQYSKPFNDISSVLSELQSALACADRLFAILALDSIDDQAERKIDSEGLKGAISFENVSFSYSPDRSLIEHLDIDVKAGQKVAIVGPTGAGKSTMINLLMRFYDVTAGQIVLDGVPISQYSREDLRRQIGMVLQETWIKSGTIHDNIAYGYPNATRELVIEAAKAANADFFIRQLPQGYDTVLVDGGEGLSQGQRQLLSIARVFVKIPKILILDEATSSIDTRTEILVQEAFAKLMEGRTSFIIAHRLSTIQSADLILVMVDGKIVEQGNHEALMAEQGVYYQMQTSQQTEEDESVR</sequence>
<dbReference type="GO" id="GO:0015421">
    <property type="term" value="F:ABC-type oligopeptide transporter activity"/>
    <property type="evidence" value="ECO:0007669"/>
    <property type="project" value="TreeGrafter"/>
</dbReference>
<keyword evidence="4" id="KW-0547">Nucleotide-binding</keyword>
<dbReference type="InterPro" id="IPR036640">
    <property type="entry name" value="ABC1_TM_sf"/>
</dbReference>
<dbReference type="RefSeq" id="WP_044775274.1">
    <property type="nucleotide sequence ID" value="NZ_CEFG01000166.1"/>
</dbReference>
<dbReference type="CDD" id="cd03254">
    <property type="entry name" value="ABCC_Glucan_exporter_like"/>
    <property type="match status" value="1"/>
</dbReference>
<dbReference type="InterPro" id="IPR003439">
    <property type="entry name" value="ABC_transporter-like_ATP-bd"/>
</dbReference>
<feature type="transmembrane region" description="Helical" evidence="8">
    <location>
        <begin position="131"/>
        <end position="153"/>
    </location>
</feature>
<dbReference type="CDD" id="cd18547">
    <property type="entry name" value="ABC_6TM_Tm288_like"/>
    <property type="match status" value="1"/>
</dbReference>
<dbReference type="Gene3D" id="3.40.50.300">
    <property type="entry name" value="P-loop containing nucleotide triphosphate hydrolases"/>
    <property type="match status" value="1"/>
</dbReference>
<feature type="transmembrane region" description="Helical" evidence="8">
    <location>
        <begin position="249"/>
        <end position="268"/>
    </location>
</feature>
<dbReference type="AlphaFoldDB" id="A0A0Z8GE43"/>
<evidence type="ECO:0000259" key="10">
    <source>
        <dbReference type="PROSITE" id="PS50929"/>
    </source>
</evidence>
<dbReference type="SUPFAM" id="SSF52540">
    <property type="entry name" value="P-loop containing nucleoside triphosphate hydrolases"/>
    <property type="match status" value="1"/>
</dbReference>
<dbReference type="GO" id="GO:0005524">
    <property type="term" value="F:ATP binding"/>
    <property type="evidence" value="ECO:0007669"/>
    <property type="project" value="UniProtKB-KW"/>
</dbReference>
<dbReference type="InterPro" id="IPR027417">
    <property type="entry name" value="P-loop_NTPase"/>
</dbReference>
<evidence type="ECO:0000256" key="2">
    <source>
        <dbReference type="ARBA" id="ARBA00022448"/>
    </source>
</evidence>
<dbReference type="EC" id="3.6.3.-" evidence="11"/>
<dbReference type="PROSITE" id="PS50929">
    <property type="entry name" value="ABC_TM1F"/>
    <property type="match status" value="1"/>
</dbReference>
<dbReference type="SUPFAM" id="SSF90123">
    <property type="entry name" value="ABC transporter transmembrane region"/>
    <property type="match status" value="1"/>
</dbReference>
<keyword evidence="5" id="KW-0067">ATP-binding</keyword>
<evidence type="ECO:0000256" key="4">
    <source>
        <dbReference type="ARBA" id="ARBA00022741"/>
    </source>
</evidence>
<dbReference type="FunFam" id="3.40.50.300:FF:000287">
    <property type="entry name" value="Multidrug ABC transporter ATP-binding protein"/>
    <property type="match status" value="1"/>
</dbReference>
<protein>
    <submittedName>
        <fullName evidence="11">Multidrug ABC transporter ATPase and permease</fullName>
        <ecNumber evidence="11">3.6.3.-</ecNumber>
    </submittedName>
</protein>
<evidence type="ECO:0000256" key="1">
    <source>
        <dbReference type="ARBA" id="ARBA00004651"/>
    </source>
</evidence>
<dbReference type="InterPro" id="IPR039421">
    <property type="entry name" value="Type_1_exporter"/>
</dbReference>
<dbReference type="Pfam" id="PF00005">
    <property type="entry name" value="ABC_tran"/>
    <property type="match status" value="1"/>
</dbReference>
<evidence type="ECO:0000259" key="9">
    <source>
        <dbReference type="PROSITE" id="PS50893"/>
    </source>
</evidence>
<feature type="transmembrane region" description="Helical" evidence="8">
    <location>
        <begin position="159"/>
        <end position="178"/>
    </location>
</feature>
<keyword evidence="11" id="KW-0378">Hydrolase</keyword>
<keyword evidence="3 8" id="KW-0812">Transmembrane</keyword>
<keyword evidence="7 8" id="KW-0472">Membrane</keyword>
<dbReference type="Gene3D" id="1.20.1560.10">
    <property type="entry name" value="ABC transporter type 1, transmembrane domain"/>
    <property type="match status" value="1"/>
</dbReference>
<dbReference type="GO" id="GO:0016887">
    <property type="term" value="F:ATP hydrolysis activity"/>
    <property type="evidence" value="ECO:0007669"/>
    <property type="project" value="InterPro"/>
</dbReference>
<feature type="transmembrane region" description="Helical" evidence="8">
    <location>
        <begin position="47"/>
        <end position="73"/>
    </location>
</feature>
<dbReference type="PANTHER" id="PTHR43394:SF1">
    <property type="entry name" value="ATP-BINDING CASSETTE SUB-FAMILY B MEMBER 10, MITOCHONDRIAL"/>
    <property type="match status" value="1"/>
</dbReference>
<dbReference type="InterPro" id="IPR017871">
    <property type="entry name" value="ABC_transporter-like_CS"/>
</dbReference>
<dbReference type="Proteomes" id="UP000073494">
    <property type="component" value="Unassembled WGS sequence"/>
</dbReference>
<dbReference type="EMBL" id="FIHD01000021">
    <property type="protein sequence ID" value="CYU97087.1"/>
    <property type="molecule type" value="Genomic_DNA"/>
</dbReference>
<dbReference type="InterPro" id="IPR011527">
    <property type="entry name" value="ABC1_TM_dom"/>
</dbReference>
<feature type="transmembrane region" description="Helical" evidence="8">
    <location>
        <begin position="21"/>
        <end position="41"/>
    </location>
</feature>
<feature type="domain" description="ABC transporter" evidence="9">
    <location>
        <begin position="336"/>
        <end position="570"/>
    </location>
</feature>
<reference evidence="11 12" key="1">
    <citation type="submission" date="2016-02" db="EMBL/GenBank/DDBJ databases">
        <authorList>
            <consortium name="Pathogen Informatics"/>
        </authorList>
    </citation>
    <scope>NUCLEOTIDE SEQUENCE [LARGE SCALE GENOMIC DNA]</scope>
    <source>
        <strain evidence="11 12">LSS54</strain>
    </source>
</reference>
<evidence type="ECO:0000256" key="7">
    <source>
        <dbReference type="ARBA" id="ARBA00023136"/>
    </source>
</evidence>
<gene>
    <name evidence="11" type="primary">yheH_3</name>
    <name evidence="11" type="ORF">ERS132416_01278</name>
</gene>
<evidence type="ECO:0000313" key="12">
    <source>
        <dbReference type="Proteomes" id="UP000073494"/>
    </source>
</evidence>
<name>A0A0Z8GE43_STRSU</name>
<dbReference type="PANTHER" id="PTHR43394">
    <property type="entry name" value="ATP-DEPENDENT PERMEASE MDL1, MITOCHONDRIAL"/>
    <property type="match status" value="1"/>
</dbReference>
<evidence type="ECO:0000256" key="3">
    <source>
        <dbReference type="ARBA" id="ARBA00022692"/>
    </source>
</evidence>
<accession>A0A0Z8GE43</accession>